<keyword evidence="1" id="KW-0805">Transcription regulation</keyword>
<accession>A0A3L8P149</accession>
<gene>
    <name evidence="6" type="ORF">D9V37_11470</name>
</gene>
<dbReference type="Pfam" id="PF21943">
    <property type="entry name" value="TetR_C_46"/>
    <property type="match status" value="1"/>
</dbReference>
<dbReference type="InterPro" id="IPR001647">
    <property type="entry name" value="HTH_TetR"/>
</dbReference>
<name>A0A3L8P149_9ACTN</name>
<dbReference type="PROSITE" id="PS50977">
    <property type="entry name" value="HTH_TETR_2"/>
    <property type="match status" value="1"/>
</dbReference>
<evidence type="ECO:0000256" key="3">
    <source>
        <dbReference type="ARBA" id="ARBA00023163"/>
    </source>
</evidence>
<keyword evidence="2 4" id="KW-0238">DNA-binding</keyword>
<reference evidence="6 7" key="1">
    <citation type="submission" date="2018-10" db="EMBL/GenBank/DDBJ databases">
        <title>Marmoricola sp. 4Q3S-7 whole genome shotgun sequence.</title>
        <authorList>
            <person name="Li F."/>
        </authorList>
    </citation>
    <scope>NUCLEOTIDE SEQUENCE [LARGE SCALE GENOMIC DNA]</scope>
    <source>
        <strain evidence="6 7">4Q3S-7</strain>
    </source>
</reference>
<proteinExistence type="predicted"/>
<dbReference type="GO" id="GO:0000976">
    <property type="term" value="F:transcription cis-regulatory region binding"/>
    <property type="evidence" value="ECO:0007669"/>
    <property type="project" value="TreeGrafter"/>
</dbReference>
<dbReference type="Proteomes" id="UP000281708">
    <property type="component" value="Unassembled WGS sequence"/>
</dbReference>
<dbReference type="InterPro" id="IPR009057">
    <property type="entry name" value="Homeodomain-like_sf"/>
</dbReference>
<dbReference type="Gene3D" id="1.10.357.10">
    <property type="entry name" value="Tetracycline Repressor, domain 2"/>
    <property type="match status" value="1"/>
</dbReference>
<evidence type="ECO:0000256" key="1">
    <source>
        <dbReference type="ARBA" id="ARBA00023015"/>
    </source>
</evidence>
<dbReference type="PANTHER" id="PTHR30055">
    <property type="entry name" value="HTH-TYPE TRANSCRIPTIONAL REGULATOR RUTR"/>
    <property type="match status" value="1"/>
</dbReference>
<dbReference type="InterPro" id="IPR054129">
    <property type="entry name" value="DesT_TetR_C"/>
</dbReference>
<dbReference type="AlphaFoldDB" id="A0A3L8P149"/>
<feature type="domain" description="HTH tetR-type" evidence="5">
    <location>
        <begin position="17"/>
        <end position="77"/>
    </location>
</feature>
<organism evidence="6 7">
    <name type="scientific">Nocardioides mangrovicus</name>
    <dbReference type="NCBI Taxonomy" id="2478913"/>
    <lineage>
        <taxon>Bacteria</taxon>
        <taxon>Bacillati</taxon>
        <taxon>Actinomycetota</taxon>
        <taxon>Actinomycetes</taxon>
        <taxon>Propionibacteriales</taxon>
        <taxon>Nocardioidaceae</taxon>
        <taxon>Nocardioides</taxon>
    </lineage>
</organism>
<dbReference type="PANTHER" id="PTHR30055:SF174">
    <property type="entry name" value="TRANSCRIPTIONAL REGULATORY PROTEIN (PROBABLY TETR-FAMILY)-RELATED"/>
    <property type="match status" value="1"/>
</dbReference>
<evidence type="ECO:0000256" key="2">
    <source>
        <dbReference type="ARBA" id="ARBA00023125"/>
    </source>
</evidence>
<sequence length="211" mass="22987">MGHMTAATTQRTRMPPEQRRELLLEHGVRLLATRSLEELSTELMAEQAGISRGLLYHYFANLQDFHRAVVRKAVEDLVAITAPDDGEDLLGVLERSLAAYVDYVVANRAGYLSLVRAANGGDEELRVVYEQARDALTGRMFERAAGEQRIDGLTALGHADTPATRLMVRGWASLAEELVLAWAEDPSSMTREQLIAALAGSLVGALNAVSG</sequence>
<evidence type="ECO:0000313" key="7">
    <source>
        <dbReference type="Proteomes" id="UP000281708"/>
    </source>
</evidence>
<evidence type="ECO:0000259" key="5">
    <source>
        <dbReference type="PROSITE" id="PS50977"/>
    </source>
</evidence>
<keyword evidence="3" id="KW-0804">Transcription</keyword>
<keyword evidence="7" id="KW-1185">Reference proteome</keyword>
<dbReference type="SUPFAM" id="SSF46689">
    <property type="entry name" value="Homeodomain-like"/>
    <property type="match status" value="1"/>
</dbReference>
<dbReference type="EMBL" id="RDBE01000007">
    <property type="protein sequence ID" value="RLV49170.1"/>
    <property type="molecule type" value="Genomic_DNA"/>
</dbReference>
<dbReference type="OrthoDB" id="8479950at2"/>
<dbReference type="Pfam" id="PF00440">
    <property type="entry name" value="TetR_N"/>
    <property type="match status" value="1"/>
</dbReference>
<evidence type="ECO:0000256" key="4">
    <source>
        <dbReference type="PROSITE-ProRule" id="PRU00335"/>
    </source>
</evidence>
<evidence type="ECO:0000313" key="6">
    <source>
        <dbReference type="EMBL" id="RLV49170.1"/>
    </source>
</evidence>
<comment type="caution">
    <text evidence="6">The sequence shown here is derived from an EMBL/GenBank/DDBJ whole genome shotgun (WGS) entry which is preliminary data.</text>
</comment>
<protein>
    <submittedName>
        <fullName evidence="6">TetR/AcrR family transcriptional regulator</fullName>
    </submittedName>
</protein>
<feature type="DNA-binding region" description="H-T-H motif" evidence="4">
    <location>
        <begin position="40"/>
        <end position="59"/>
    </location>
</feature>
<dbReference type="InterPro" id="IPR050109">
    <property type="entry name" value="HTH-type_TetR-like_transc_reg"/>
</dbReference>
<dbReference type="GO" id="GO:0003700">
    <property type="term" value="F:DNA-binding transcription factor activity"/>
    <property type="evidence" value="ECO:0007669"/>
    <property type="project" value="TreeGrafter"/>
</dbReference>